<evidence type="ECO:0000313" key="4">
    <source>
        <dbReference type="Proteomes" id="UP000887458"/>
    </source>
</evidence>
<sequence>MKSLRRFREKSMIVTPFLIRKRKIRYEESMIMTTPTTVEKNSQDFSPTSFTNCSSSSSSLSPSSPGLQNFRTMIDCIEQIEQDNHHYNQRIKHRLDLIKRQLRQHRKSYFDQQKSYRDQIKTDKLLTEILLDLRNNNASIEMIKQDLNMIKRQQQQQMTNDDRYPNEAKEILHVIQSTSSMTESGQKQISFPLIMSSNVGNSDDCQIELPRKINDNDDNQQDYRNVTVDLVTTPLNSSRFMSHSTLSPSSSSICMDIPSNDDDELKSIQQKLQRLRETVKNPRIKRMILEGQQLITNDGSYIINNIQRTPIENEAIGWKMATKLLTISFVLTIIIIVILVNNNHHVDGTILSRLLMRRAMRRMGGGGGFGFNGGNGYPYPMIMPMGGPMLGNPFVGIGGHYMGR</sequence>
<name>A0ABQ8J9E8_DERPT</name>
<evidence type="ECO:0000256" key="2">
    <source>
        <dbReference type="SAM" id="Phobius"/>
    </source>
</evidence>
<feature type="transmembrane region" description="Helical" evidence="2">
    <location>
        <begin position="324"/>
        <end position="341"/>
    </location>
</feature>
<keyword evidence="4" id="KW-1185">Reference proteome</keyword>
<dbReference type="Proteomes" id="UP000887458">
    <property type="component" value="Unassembled WGS sequence"/>
</dbReference>
<organism evidence="3 4">
    <name type="scientific">Dermatophagoides pteronyssinus</name>
    <name type="common">European house dust mite</name>
    <dbReference type="NCBI Taxonomy" id="6956"/>
    <lineage>
        <taxon>Eukaryota</taxon>
        <taxon>Metazoa</taxon>
        <taxon>Ecdysozoa</taxon>
        <taxon>Arthropoda</taxon>
        <taxon>Chelicerata</taxon>
        <taxon>Arachnida</taxon>
        <taxon>Acari</taxon>
        <taxon>Acariformes</taxon>
        <taxon>Sarcoptiformes</taxon>
        <taxon>Astigmata</taxon>
        <taxon>Psoroptidia</taxon>
        <taxon>Analgoidea</taxon>
        <taxon>Pyroglyphidae</taxon>
        <taxon>Dermatophagoidinae</taxon>
        <taxon>Dermatophagoides</taxon>
    </lineage>
</organism>
<feature type="compositionally biased region" description="Low complexity" evidence="1">
    <location>
        <begin position="46"/>
        <end position="65"/>
    </location>
</feature>
<proteinExistence type="predicted"/>
<dbReference type="EMBL" id="NJHN03000060">
    <property type="protein sequence ID" value="KAH9419211.1"/>
    <property type="molecule type" value="Genomic_DNA"/>
</dbReference>
<evidence type="ECO:0000256" key="1">
    <source>
        <dbReference type="SAM" id="MobiDB-lite"/>
    </source>
</evidence>
<keyword evidence="2" id="KW-0812">Transmembrane</keyword>
<accession>A0ABQ8J9E8</accession>
<reference evidence="3 4" key="1">
    <citation type="journal article" date="2018" name="J. Allergy Clin. Immunol.">
        <title>High-quality assembly of Dermatophagoides pteronyssinus genome and transcriptome reveals a wide range of novel allergens.</title>
        <authorList>
            <person name="Liu X.Y."/>
            <person name="Yang K.Y."/>
            <person name="Wang M.Q."/>
            <person name="Kwok J.S."/>
            <person name="Zeng X."/>
            <person name="Yang Z."/>
            <person name="Xiao X.J."/>
            <person name="Lau C.P."/>
            <person name="Li Y."/>
            <person name="Huang Z.M."/>
            <person name="Ba J.G."/>
            <person name="Yim A.K."/>
            <person name="Ouyang C.Y."/>
            <person name="Ngai S.M."/>
            <person name="Chan T.F."/>
            <person name="Leung E.L."/>
            <person name="Liu L."/>
            <person name="Liu Z.G."/>
            <person name="Tsui S.K."/>
        </authorList>
    </citation>
    <scope>NUCLEOTIDE SEQUENCE [LARGE SCALE GENOMIC DNA]</scope>
    <source>
        <strain evidence="3">Derp</strain>
    </source>
</reference>
<comment type="caution">
    <text evidence="3">The sequence shown here is derived from an EMBL/GenBank/DDBJ whole genome shotgun (WGS) entry which is preliminary data.</text>
</comment>
<protein>
    <submittedName>
        <fullName evidence="3">Uncharacterized protein</fullName>
    </submittedName>
</protein>
<gene>
    <name evidence="3" type="ORF">DERP_005715</name>
</gene>
<evidence type="ECO:0000313" key="3">
    <source>
        <dbReference type="EMBL" id="KAH9419211.1"/>
    </source>
</evidence>
<keyword evidence="2" id="KW-0472">Membrane</keyword>
<keyword evidence="2" id="KW-1133">Transmembrane helix</keyword>
<feature type="region of interest" description="Disordered" evidence="1">
    <location>
        <begin position="37"/>
        <end position="66"/>
    </location>
</feature>
<reference evidence="3 4" key="2">
    <citation type="journal article" date="2022" name="Mol. Biol. Evol.">
        <title>Comparative Genomics Reveals Insights into the Divergent Evolution of Astigmatic Mites and Household Pest Adaptations.</title>
        <authorList>
            <person name="Xiong Q."/>
            <person name="Wan A.T."/>
            <person name="Liu X."/>
            <person name="Fung C.S."/>
            <person name="Xiao X."/>
            <person name="Malainual N."/>
            <person name="Hou J."/>
            <person name="Wang L."/>
            <person name="Wang M."/>
            <person name="Yang K.Y."/>
            <person name="Cui Y."/>
            <person name="Leung E.L."/>
            <person name="Nong W."/>
            <person name="Shin S.K."/>
            <person name="Au S.W."/>
            <person name="Jeong K.Y."/>
            <person name="Chew F.T."/>
            <person name="Hui J.H."/>
            <person name="Leung T.F."/>
            <person name="Tungtrongchitr A."/>
            <person name="Zhong N."/>
            <person name="Liu Z."/>
            <person name="Tsui S.K."/>
        </authorList>
    </citation>
    <scope>NUCLEOTIDE SEQUENCE [LARGE SCALE GENOMIC DNA]</scope>
    <source>
        <strain evidence="3">Derp</strain>
    </source>
</reference>